<feature type="region of interest" description="Disordered" evidence="3">
    <location>
        <begin position="70"/>
        <end position="96"/>
    </location>
</feature>
<evidence type="ECO:0000256" key="2">
    <source>
        <dbReference type="PROSITE-ProRule" id="PRU00047"/>
    </source>
</evidence>
<feature type="compositionally biased region" description="Basic and acidic residues" evidence="3">
    <location>
        <begin position="1"/>
        <end position="11"/>
    </location>
</feature>
<reference evidence="5" key="1">
    <citation type="submission" date="2021-03" db="EMBL/GenBank/DDBJ databases">
        <title>Draft genome sequence of rust myrtle Austropuccinia psidii MF-1, a brazilian biotype.</title>
        <authorList>
            <person name="Quecine M.C."/>
            <person name="Pachon D.M.R."/>
            <person name="Bonatelli M.L."/>
            <person name="Correr F.H."/>
            <person name="Franceschini L.M."/>
            <person name="Leite T.F."/>
            <person name="Margarido G.R.A."/>
            <person name="Almeida C.A."/>
            <person name="Ferrarezi J.A."/>
            <person name="Labate C.A."/>
        </authorList>
    </citation>
    <scope>NUCLEOTIDE SEQUENCE</scope>
    <source>
        <strain evidence="5">MF-1</strain>
    </source>
</reference>
<dbReference type="PROSITE" id="PS50158">
    <property type="entry name" value="ZF_CCHC"/>
    <property type="match status" value="1"/>
</dbReference>
<dbReference type="GO" id="GO:0008270">
    <property type="term" value="F:zinc ion binding"/>
    <property type="evidence" value="ECO:0007669"/>
    <property type="project" value="UniProtKB-KW"/>
</dbReference>
<evidence type="ECO:0000259" key="4">
    <source>
        <dbReference type="PROSITE" id="PS50158"/>
    </source>
</evidence>
<feature type="domain" description="CCHC-type" evidence="4">
    <location>
        <begin position="44"/>
        <end position="59"/>
    </location>
</feature>
<evidence type="ECO:0000313" key="6">
    <source>
        <dbReference type="Proteomes" id="UP000765509"/>
    </source>
</evidence>
<protein>
    <recommendedName>
        <fullName evidence="4">CCHC-type domain-containing protein</fullName>
    </recommendedName>
</protein>
<evidence type="ECO:0000313" key="5">
    <source>
        <dbReference type="EMBL" id="MBW0463148.1"/>
    </source>
</evidence>
<feature type="compositionally biased region" description="Basic and acidic residues" evidence="3">
    <location>
        <begin position="70"/>
        <end position="92"/>
    </location>
</feature>
<name>A0A9Q3GD10_9BASI</name>
<dbReference type="Proteomes" id="UP000765509">
    <property type="component" value="Unassembled WGS sequence"/>
</dbReference>
<dbReference type="OrthoDB" id="3250101at2759"/>
<organism evidence="5 6">
    <name type="scientific">Austropuccinia psidii MF-1</name>
    <dbReference type="NCBI Taxonomy" id="1389203"/>
    <lineage>
        <taxon>Eukaryota</taxon>
        <taxon>Fungi</taxon>
        <taxon>Dikarya</taxon>
        <taxon>Basidiomycota</taxon>
        <taxon>Pucciniomycotina</taxon>
        <taxon>Pucciniomycetes</taxon>
        <taxon>Pucciniales</taxon>
        <taxon>Sphaerophragmiaceae</taxon>
        <taxon>Austropuccinia</taxon>
    </lineage>
</organism>
<dbReference type="InterPro" id="IPR036875">
    <property type="entry name" value="Znf_CCHC_sf"/>
</dbReference>
<accession>A0A9Q3GD10</accession>
<keyword evidence="2" id="KW-0479">Metal-binding</keyword>
<dbReference type="EMBL" id="AVOT02000494">
    <property type="protein sequence ID" value="MBW0463148.1"/>
    <property type="molecule type" value="Genomic_DNA"/>
</dbReference>
<keyword evidence="2" id="KW-0863">Zinc-finger</keyword>
<dbReference type="AlphaFoldDB" id="A0A9Q3GD10"/>
<dbReference type="SUPFAM" id="SSF57756">
    <property type="entry name" value="Retrovirus zinc finger-like domains"/>
    <property type="match status" value="1"/>
</dbReference>
<sequence>MEDIRTRTKDGRNRHKAPIDNKTNGNPFWKEKDNKPQDRAPLECHECGSTSHLANTCPKQKRINDMELKKSQDNKKMHDVSVHESYSKHSEQEELPEEISIEKVYVSFELTEIHTHFPQHSDEFMDSIQVKNAKIQKANPFRGNIHTAGTSSITNIVINNK</sequence>
<feature type="region of interest" description="Disordered" evidence="3">
    <location>
        <begin position="1"/>
        <end position="43"/>
    </location>
</feature>
<dbReference type="InterPro" id="IPR001878">
    <property type="entry name" value="Znf_CCHC"/>
</dbReference>
<comment type="caution">
    <text evidence="5">The sequence shown here is derived from an EMBL/GenBank/DDBJ whole genome shotgun (WGS) entry which is preliminary data.</text>
</comment>
<keyword evidence="2" id="KW-0862">Zinc</keyword>
<evidence type="ECO:0000256" key="1">
    <source>
        <dbReference type="ARBA" id="ARBA00022664"/>
    </source>
</evidence>
<feature type="compositionally biased region" description="Basic and acidic residues" evidence="3">
    <location>
        <begin position="29"/>
        <end position="43"/>
    </location>
</feature>
<keyword evidence="6" id="KW-1185">Reference proteome</keyword>
<dbReference type="GO" id="GO:0006397">
    <property type="term" value="P:mRNA processing"/>
    <property type="evidence" value="ECO:0007669"/>
    <property type="project" value="UniProtKB-KW"/>
</dbReference>
<keyword evidence="1" id="KW-0507">mRNA processing</keyword>
<proteinExistence type="predicted"/>
<evidence type="ECO:0000256" key="3">
    <source>
        <dbReference type="SAM" id="MobiDB-lite"/>
    </source>
</evidence>
<dbReference type="GO" id="GO:0003676">
    <property type="term" value="F:nucleic acid binding"/>
    <property type="evidence" value="ECO:0007669"/>
    <property type="project" value="InterPro"/>
</dbReference>
<gene>
    <name evidence="5" type="ORF">O181_002863</name>
</gene>